<dbReference type="PANTHER" id="PTHR11560">
    <property type="entry name" value="39S RIBOSOMAL PROTEIN L10, MITOCHONDRIAL"/>
    <property type="match status" value="1"/>
</dbReference>
<keyword evidence="3" id="KW-1185">Reference proteome</keyword>
<organism evidence="2 3">
    <name type="scientific">Hanseniaspora valbyensis NRRL Y-1626</name>
    <dbReference type="NCBI Taxonomy" id="766949"/>
    <lineage>
        <taxon>Eukaryota</taxon>
        <taxon>Fungi</taxon>
        <taxon>Dikarya</taxon>
        <taxon>Ascomycota</taxon>
        <taxon>Saccharomycotina</taxon>
        <taxon>Saccharomycetes</taxon>
        <taxon>Saccharomycodales</taxon>
        <taxon>Saccharomycodaceae</taxon>
        <taxon>Hanseniaspora</taxon>
    </lineage>
</organism>
<dbReference type="EMBL" id="LXPE01000010">
    <property type="protein sequence ID" value="OBA27141.1"/>
    <property type="molecule type" value="Genomic_DNA"/>
</dbReference>
<dbReference type="InterPro" id="IPR043141">
    <property type="entry name" value="Ribosomal_uL10-like_sf"/>
</dbReference>
<dbReference type="Gene3D" id="3.30.70.1730">
    <property type="match status" value="1"/>
</dbReference>
<accession>A0A1B7TEJ1</accession>
<dbReference type="InterPro" id="IPR047865">
    <property type="entry name" value="Ribosomal_uL10_bac_type"/>
</dbReference>
<evidence type="ECO:0008006" key="4">
    <source>
        <dbReference type="Google" id="ProtNLM"/>
    </source>
</evidence>
<evidence type="ECO:0000313" key="2">
    <source>
        <dbReference type="EMBL" id="OBA27141.1"/>
    </source>
</evidence>
<dbReference type="Proteomes" id="UP000092321">
    <property type="component" value="Unassembled WGS sequence"/>
</dbReference>
<evidence type="ECO:0000313" key="3">
    <source>
        <dbReference type="Proteomes" id="UP000092321"/>
    </source>
</evidence>
<comment type="caution">
    <text evidence="2">The sequence shown here is derived from an EMBL/GenBank/DDBJ whole genome shotgun (WGS) entry which is preliminary data.</text>
</comment>
<reference evidence="3" key="1">
    <citation type="journal article" date="2016" name="Proc. Natl. Acad. Sci. U.S.A.">
        <title>Comparative genomics of biotechnologically important yeasts.</title>
        <authorList>
            <person name="Riley R."/>
            <person name="Haridas S."/>
            <person name="Wolfe K.H."/>
            <person name="Lopes M.R."/>
            <person name="Hittinger C.T."/>
            <person name="Goeker M."/>
            <person name="Salamov A.A."/>
            <person name="Wisecaver J.H."/>
            <person name="Long T.M."/>
            <person name="Calvey C.H."/>
            <person name="Aerts A.L."/>
            <person name="Barry K.W."/>
            <person name="Choi C."/>
            <person name="Clum A."/>
            <person name="Coughlan A.Y."/>
            <person name="Deshpande S."/>
            <person name="Douglass A.P."/>
            <person name="Hanson S.J."/>
            <person name="Klenk H.-P."/>
            <person name="LaButti K.M."/>
            <person name="Lapidus A."/>
            <person name="Lindquist E.A."/>
            <person name="Lipzen A.M."/>
            <person name="Meier-Kolthoff J.P."/>
            <person name="Ohm R.A."/>
            <person name="Otillar R.P."/>
            <person name="Pangilinan J.L."/>
            <person name="Peng Y."/>
            <person name="Rokas A."/>
            <person name="Rosa C.A."/>
            <person name="Scheuner C."/>
            <person name="Sibirny A.A."/>
            <person name="Slot J.C."/>
            <person name="Stielow J.B."/>
            <person name="Sun H."/>
            <person name="Kurtzman C.P."/>
            <person name="Blackwell M."/>
            <person name="Grigoriev I.V."/>
            <person name="Jeffries T.W."/>
        </authorList>
    </citation>
    <scope>NUCLEOTIDE SEQUENCE [LARGE SCALE GENOMIC DNA]</scope>
    <source>
        <strain evidence="3">NRRL Y-1626</strain>
    </source>
</reference>
<dbReference type="AlphaFoldDB" id="A0A1B7TEJ1"/>
<sequence>MFKVSKVLTFRSTIVKSNTAPILSSLKYPTGGPENRDKYLYDAYSHILKTKPLILVCHDMPLSKKDDTLLRQAIYKENFTKYTLKSSIMRLVLLDNFFQKNNITEKDLQLNFTNKRQIFEEKSPFSCFFNNNSTSIIYYNENDLNPEALNKLLKMLNKKTSPFKNQVLIMGMILENDLEKVYTLDDLTKLKDSPTLPQSHAMLVQMLQQQVGGVSSLLQRNMTNLNQTLQTYHDEVLGGSAKSEEKKDEK</sequence>
<gene>
    <name evidence="2" type="ORF">HANVADRAFT_52452</name>
</gene>
<proteinExistence type="inferred from homology"/>
<evidence type="ECO:0000256" key="1">
    <source>
        <dbReference type="ARBA" id="ARBA00008889"/>
    </source>
</evidence>
<comment type="similarity">
    <text evidence="1">Belongs to the universal ribosomal protein uL10 family.</text>
</comment>
<dbReference type="OrthoDB" id="3972708at2759"/>
<name>A0A1B7TEJ1_9ASCO</name>
<protein>
    <recommendedName>
        <fullName evidence="4">Ribosomal protein L10</fullName>
    </recommendedName>
</protein>
<dbReference type="SUPFAM" id="SSF160369">
    <property type="entry name" value="Ribosomal protein L10-like"/>
    <property type="match status" value="1"/>
</dbReference>